<evidence type="ECO:0000313" key="3">
    <source>
        <dbReference type="Proteomes" id="UP000194873"/>
    </source>
</evidence>
<dbReference type="InterPro" id="IPR003115">
    <property type="entry name" value="ParB_N"/>
</dbReference>
<keyword evidence="3" id="KW-1185">Reference proteome</keyword>
<dbReference type="SMART" id="SM00470">
    <property type="entry name" value="ParB"/>
    <property type="match status" value="1"/>
</dbReference>
<dbReference type="Gene3D" id="3.90.1530.10">
    <property type="entry name" value="Conserved hypothetical protein from pyrococcus furiosus pfu- 392566-001, ParB domain"/>
    <property type="match status" value="1"/>
</dbReference>
<evidence type="ECO:0000259" key="1">
    <source>
        <dbReference type="SMART" id="SM00470"/>
    </source>
</evidence>
<feature type="domain" description="ParB-like N-terminal" evidence="1">
    <location>
        <begin position="10"/>
        <end position="99"/>
    </location>
</feature>
<sequence length="183" mass="20609">MTHQQTFSLQHLPIEQVRLNDANPRLIQDARFQALKKSLVDFPEMLTLRPLVVDEAYVVLGGNMRLQALLQLRYTEVPVVVALGLTEQQKREFILKDNASFGEWDWDVLANEWSDLPLQEWLDVPRSWGAESQEEGTSESLATSASSLTIIFSCVEHAQQAQADIQQLLAQKYAGATLTLSLS</sequence>
<protein>
    <recommendedName>
        <fullName evidence="1">ParB-like N-terminal domain-containing protein</fullName>
    </recommendedName>
</protein>
<accession>A0A2C9ZTP9</accession>
<gene>
    <name evidence="2" type="ORF">BXP70_29145</name>
</gene>
<dbReference type="Proteomes" id="UP000194873">
    <property type="component" value="Unassembled WGS sequence"/>
</dbReference>
<dbReference type="OrthoDB" id="1273118at2"/>
<evidence type="ECO:0000313" key="2">
    <source>
        <dbReference type="EMBL" id="OUJ65585.1"/>
    </source>
</evidence>
<proteinExistence type="predicted"/>
<name>A0A2C9ZTP9_9BACT</name>
<dbReference type="Pfam" id="PF02195">
    <property type="entry name" value="ParB_N"/>
    <property type="match status" value="1"/>
</dbReference>
<dbReference type="InterPro" id="IPR036086">
    <property type="entry name" value="ParB/Sulfiredoxin_sf"/>
</dbReference>
<dbReference type="AlphaFoldDB" id="A0A2C9ZTP9"/>
<dbReference type="EMBL" id="MTSE01000112">
    <property type="protein sequence ID" value="OUJ65585.1"/>
    <property type="molecule type" value="Genomic_DNA"/>
</dbReference>
<organism evidence="2 3">
    <name type="scientific">Hymenobacter crusticola</name>
    <dbReference type="NCBI Taxonomy" id="1770526"/>
    <lineage>
        <taxon>Bacteria</taxon>
        <taxon>Pseudomonadati</taxon>
        <taxon>Bacteroidota</taxon>
        <taxon>Cytophagia</taxon>
        <taxon>Cytophagales</taxon>
        <taxon>Hymenobacteraceae</taxon>
        <taxon>Hymenobacter</taxon>
    </lineage>
</organism>
<dbReference type="SUPFAM" id="SSF110849">
    <property type="entry name" value="ParB/Sulfiredoxin"/>
    <property type="match status" value="1"/>
</dbReference>
<reference evidence="2 3" key="1">
    <citation type="submission" date="2017-01" db="EMBL/GenBank/DDBJ databases">
        <title>A new Hymenobacter.</title>
        <authorList>
            <person name="Liang Y."/>
            <person name="Feng F."/>
        </authorList>
    </citation>
    <scope>NUCLEOTIDE SEQUENCE [LARGE SCALE GENOMIC DNA]</scope>
    <source>
        <strain evidence="2">MIMBbqt21</strain>
    </source>
</reference>
<comment type="caution">
    <text evidence="2">The sequence shown here is derived from an EMBL/GenBank/DDBJ whole genome shotgun (WGS) entry which is preliminary data.</text>
</comment>
<dbReference type="RefSeq" id="WP_086597609.1">
    <property type="nucleotide sequence ID" value="NZ_MTSE01000112.1"/>
</dbReference>